<dbReference type="Pfam" id="PF13468">
    <property type="entry name" value="Glyoxalase_3"/>
    <property type="match status" value="1"/>
</dbReference>
<dbReference type="KEGG" id="cef:CE0176"/>
<keyword evidence="3" id="KW-1185">Reference proteome</keyword>
<name>Q8FU45_COREF</name>
<dbReference type="PANTHER" id="PTHR40265">
    <property type="entry name" value="BLL2707 PROTEIN"/>
    <property type="match status" value="1"/>
</dbReference>
<evidence type="ECO:0000313" key="2">
    <source>
        <dbReference type="EMBL" id="BAC16986.1"/>
    </source>
</evidence>
<reference evidence="2 3" key="1">
    <citation type="journal article" date="2003" name="Genome Res.">
        <title>Comparative complete genome sequence analysis of the amino acid replacements responsible for the thermostability of Corynebacterium efficiens.</title>
        <authorList>
            <person name="Nishio Y."/>
            <person name="Nakamura Y."/>
            <person name="Kawarabayasi Y."/>
            <person name="Usuda Y."/>
            <person name="Kimura E."/>
            <person name="Sugimoto S."/>
            <person name="Matsui K."/>
            <person name="Yamagishi A."/>
            <person name="Kikuchi H."/>
            <person name="Ikeo K."/>
            <person name="Gojobori T."/>
        </authorList>
    </citation>
    <scope>NUCLEOTIDE SEQUENCE [LARGE SCALE GENOMIC DNA]</scope>
    <source>
        <strain evidence="3">DSM 44549 / YS-314 / AJ 12310 / JCM 11189 / NBRC 100395</strain>
    </source>
</reference>
<dbReference type="SUPFAM" id="SSF54593">
    <property type="entry name" value="Glyoxalase/Bleomycin resistance protein/Dihydroxybiphenyl dioxygenase"/>
    <property type="match status" value="1"/>
</dbReference>
<evidence type="ECO:0000259" key="1">
    <source>
        <dbReference type="Pfam" id="PF13468"/>
    </source>
</evidence>
<sequence>MKRGADFTRAWSWCPFFCSERGVRWSRALPGQFRGFLAAGGVHNRANSPPKPTIPQPNVHPCAPAAARGCTTVPTPCRNRPFPGLARTLMHQQDLPGPVACITVPTPCRNRLFPGLARTLMHHRPPAHAQPCQLTTQTDHPAAKRAPLCTAPAAPEPRSAPIMAAMATHLDHIVIAAPDLNELVSRFTELTGITPVEGGRHNTGSANALVPLSQPAGSYIELIGPDPEAEKLTEDNFALASSTSTEPRVAAWCVRPDDLDDFAADRKVEEMSRETPQGTTLKWRLIKPTPGVDYAPEPFAIDWQDSDHPSAVEEPLARVVKLTVQGAELPGDLAEETAAVVEAREGEPYLELVLDTPMGEVNLKDI</sequence>
<dbReference type="InterPro" id="IPR025870">
    <property type="entry name" value="Glyoxalase-like_dom"/>
</dbReference>
<dbReference type="HOGENOM" id="CLU_755891_0_0_11"/>
<evidence type="ECO:0000313" key="3">
    <source>
        <dbReference type="Proteomes" id="UP000001409"/>
    </source>
</evidence>
<dbReference type="InterPro" id="IPR029068">
    <property type="entry name" value="Glyas_Bleomycin-R_OHBP_Dase"/>
</dbReference>
<accession>Q8FU45</accession>
<dbReference type="eggNOG" id="COG0346">
    <property type="taxonomic scope" value="Bacteria"/>
</dbReference>
<dbReference type="EMBL" id="BA000035">
    <property type="protein sequence ID" value="BAC16986.1"/>
    <property type="molecule type" value="Genomic_DNA"/>
</dbReference>
<dbReference type="STRING" id="196164.gene:10740566"/>
<protein>
    <recommendedName>
        <fullName evidence="1">Glyoxalase-like domain-containing protein</fullName>
    </recommendedName>
</protein>
<organism evidence="2 3">
    <name type="scientific">Corynebacterium efficiens (strain DSM 44549 / YS-314 / AJ 12310 / JCM 11189 / NBRC 100395)</name>
    <dbReference type="NCBI Taxonomy" id="196164"/>
    <lineage>
        <taxon>Bacteria</taxon>
        <taxon>Bacillati</taxon>
        <taxon>Actinomycetota</taxon>
        <taxon>Actinomycetes</taxon>
        <taxon>Mycobacteriales</taxon>
        <taxon>Corynebacteriaceae</taxon>
        <taxon>Corynebacterium</taxon>
    </lineage>
</organism>
<feature type="domain" description="Glyoxalase-like" evidence="1">
    <location>
        <begin position="170"/>
        <end position="326"/>
    </location>
</feature>
<dbReference type="Proteomes" id="UP000001409">
    <property type="component" value="Chromosome"/>
</dbReference>
<dbReference type="PANTHER" id="PTHR40265:SF1">
    <property type="entry name" value="GLYOXALASE-LIKE DOMAIN-CONTAINING PROTEIN"/>
    <property type="match status" value="1"/>
</dbReference>
<dbReference type="AlphaFoldDB" id="Q8FU45"/>
<proteinExistence type="predicted"/>
<dbReference type="Gene3D" id="3.10.180.10">
    <property type="entry name" value="2,3-Dihydroxybiphenyl 1,2-Dioxygenase, domain 1"/>
    <property type="match status" value="1"/>
</dbReference>